<proteinExistence type="predicted"/>
<dbReference type="EMBL" id="KN122893">
    <property type="protein sequence ID" value="KFO27598.1"/>
    <property type="molecule type" value="Genomic_DNA"/>
</dbReference>
<keyword evidence="2" id="KW-1185">Reference proteome</keyword>
<organism evidence="1 2">
    <name type="scientific">Fukomys damarensis</name>
    <name type="common">Damaraland mole rat</name>
    <name type="synonym">Cryptomys damarensis</name>
    <dbReference type="NCBI Taxonomy" id="885580"/>
    <lineage>
        <taxon>Eukaryota</taxon>
        <taxon>Metazoa</taxon>
        <taxon>Chordata</taxon>
        <taxon>Craniata</taxon>
        <taxon>Vertebrata</taxon>
        <taxon>Euteleostomi</taxon>
        <taxon>Mammalia</taxon>
        <taxon>Eutheria</taxon>
        <taxon>Euarchontoglires</taxon>
        <taxon>Glires</taxon>
        <taxon>Rodentia</taxon>
        <taxon>Hystricomorpha</taxon>
        <taxon>Bathyergidae</taxon>
        <taxon>Fukomys</taxon>
    </lineage>
</organism>
<dbReference type="Proteomes" id="UP000028990">
    <property type="component" value="Unassembled WGS sequence"/>
</dbReference>
<dbReference type="AlphaFoldDB" id="A0A091DAS9"/>
<gene>
    <name evidence="1" type="ORF">H920_11014</name>
</gene>
<evidence type="ECO:0000313" key="1">
    <source>
        <dbReference type="EMBL" id="KFO27598.1"/>
    </source>
</evidence>
<protein>
    <submittedName>
        <fullName evidence="1">Uncharacterized protein</fullName>
    </submittedName>
</protein>
<accession>A0A091DAS9</accession>
<name>A0A091DAS9_FUKDA</name>
<evidence type="ECO:0000313" key="2">
    <source>
        <dbReference type="Proteomes" id="UP000028990"/>
    </source>
</evidence>
<reference evidence="1 2" key="1">
    <citation type="submission" date="2013-11" db="EMBL/GenBank/DDBJ databases">
        <title>The Damaraland mole rat (Fukomys damarensis) genome and evolution of African mole rats.</title>
        <authorList>
            <person name="Gladyshev V.N."/>
            <person name="Fang X."/>
        </authorList>
    </citation>
    <scope>NUCLEOTIDE SEQUENCE [LARGE SCALE GENOMIC DNA]</scope>
    <source>
        <tissue evidence="1">Liver</tissue>
    </source>
</reference>
<sequence length="197" mass="22326">MLNGTSSFVQTSVIRTWCHSSESDNLRKENEEDKALGYSRKLHIESVPFVVLERAPGKIRKDKYLCLFIASYVVDLETGTSSVGIHAADTWHWREATVEASQQMKEFTIPYPPFKPSLQDAPQGLVSVHFQYYLASLAPTELKRHQNNYVEKPIREALSIKPFLTGSKNIINKKSLTINDSQKYSKGTETPKPPHFG</sequence>